<keyword evidence="6" id="KW-1185">Reference proteome</keyword>
<evidence type="ECO:0000313" key="5">
    <source>
        <dbReference type="EMBL" id="QDV39457.1"/>
    </source>
</evidence>
<dbReference type="InterPro" id="IPR011047">
    <property type="entry name" value="Quinoprotein_ADH-like_sf"/>
</dbReference>
<proteinExistence type="predicted"/>
<dbReference type="SMART" id="SM00320">
    <property type="entry name" value="WD40"/>
    <property type="match status" value="12"/>
</dbReference>
<evidence type="ECO:0000256" key="2">
    <source>
        <dbReference type="ARBA" id="ARBA00022737"/>
    </source>
</evidence>
<reference evidence="5 6" key="1">
    <citation type="submission" date="2019-02" db="EMBL/GenBank/DDBJ databases">
        <title>Deep-cultivation of Planctomycetes and their phenomic and genomic characterization uncovers novel biology.</title>
        <authorList>
            <person name="Wiegand S."/>
            <person name="Jogler M."/>
            <person name="Boedeker C."/>
            <person name="Pinto D."/>
            <person name="Vollmers J."/>
            <person name="Rivas-Marin E."/>
            <person name="Kohn T."/>
            <person name="Peeters S.H."/>
            <person name="Heuer A."/>
            <person name="Rast P."/>
            <person name="Oberbeckmann S."/>
            <person name="Bunk B."/>
            <person name="Jeske O."/>
            <person name="Meyerdierks A."/>
            <person name="Storesund J.E."/>
            <person name="Kallscheuer N."/>
            <person name="Luecker S."/>
            <person name="Lage O.M."/>
            <person name="Pohl T."/>
            <person name="Merkel B.J."/>
            <person name="Hornburger P."/>
            <person name="Mueller R.-W."/>
            <person name="Bruemmer F."/>
            <person name="Labrenz M."/>
            <person name="Spormann A.M."/>
            <person name="Op den Camp H."/>
            <person name="Overmann J."/>
            <person name="Amann R."/>
            <person name="Jetten M.S.M."/>
            <person name="Mascher T."/>
            <person name="Medema M.H."/>
            <person name="Devos D.P."/>
            <person name="Kaster A.-K."/>
            <person name="Ovreas L."/>
            <person name="Rohde M."/>
            <person name="Galperin M.Y."/>
            <person name="Jogler C."/>
        </authorList>
    </citation>
    <scope>NUCLEOTIDE SEQUENCE [LARGE SCALE GENOMIC DNA]</scope>
    <source>
        <strain evidence="5 6">ElP</strain>
        <plasmid evidence="6">pelp_2</plasmid>
    </source>
</reference>
<dbReference type="OrthoDB" id="500858at2"/>
<sequence>MNARYTGSSASRPSGSEWSGRRRATALATIFCPTLLAGHGEPLGAAIEAPSRIEAHERRVHEVLFSPDGARIASASESEVKLCEVGSGRELMRLPVRRGHLAFRPDGARLATSDSSGMVKIWDAASGQDLFGFRGHEANITSLTFSPDGERLAAALLYGEDRVAKVWDASDGRELLALEGHADHVRHVEFSPDGSRLLTQDAGRTVKVWDASTGRQRLSLDGLGRAAFDADGRQIISATQDGLVTFRDATTGRPIRSVHLEGLYRGVFLDVLGPESQQEPLELATFSRDRKLLAGRVTAGYHSAAVWELEDGMTRVGLSVDEGVTCVAFSPNGRHAAAGGSKGGAGGGEGSLWSWDLDGARLALVLDGAERAVAFDPEGNRIAVKVSDRRGRGQVAIRDATTGRVERVIQADPGFVNAVAFSPDGNQLATLGSEGVALWDAAEGRRLRTWPGKFNETLAFRPDGQQLVASSLGLITAWDPATGQEQFNVVAFPLLRRFNRVAYSPDGTWLAVGTQEGIELLDTARGEWQRTIPVPRSDLLGVENFAFSPDGERIAANSNGEEIVVLDVDSGRVELTFPVSQGGALAYSPDGRWIASASSGAVRIFDSATGQQWLALLPHAFLWDLAFSPDGRRLAAAEESGKVKIWELDLEE</sequence>
<dbReference type="RefSeq" id="WP_145279667.1">
    <property type="nucleotide sequence ID" value="NZ_CP036428.1"/>
</dbReference>
<dbReference type="Pfam" id="PF13360">
    <property type="entry name" value="PQQ_2"/>
    <property type="match status" value="1"/>
</dbReference>
<dbReference type="PANTHER" id="PTHR22847">
    <property type="entry name" value="WD40 REPEAT PROTEIN"/>
    <property type="match status" value="1"/>
</dbReference>
<dbReference type="InterPro" id="IPR001680">
    <property type="entry name" value="WD40_rpt"/>
</dbReference>
<keyword evidence="1 3" id="KW-0853">WD repeat</keyword>
<dbReference type="PROSITE" id="PS50082">
    <property type="entry name" value="WD_REPEATS_2"/>
    <property type="match status" value="4"/>
</dbReference>
<gene>
    <name evidence="5" type="ORF">ElP_74240</name>
</gene>
<geneLocation type="plasmid" evidence="6">
    <name>pelp_2</name>
</geneLocation>
<protein>
    <submittedName>
        <fullName evidence="5">Translocation protein TolB</fullName>
    </submittedName>
</protein>
<dbReference type="KEGG" id="tpla:ElP_74240"/>
<dbReference type="SUPFAM" id="SSF82171">
    <property type="entry name" value="DPP6 N-terminal domain-like"/>
    <property type="match status" value="1"/>
</dbReference>
<feature type="repeat" description="WD" evidence="3">
    <location>
        <begin position="178"/>
        <end position="219"/>
    </location>
</feature>
<evidence type="ECO:0000259" key="4">
    <source>
        <dbReference type="Pfam" id="PF13360"/>
    </source>
</evidence>
<dbReference type="CDD" id="cd00200">
    <property type="entry name" value="WD40"/>
    <property type="match status" value="1"/>
</dbReference>
<dbReference type="Pfam" id="PF00400">
    <property type="entry name" value="WD40"/>
    <property type="match status" value="5"/>
</dbReference>
<feature type="repeat" description="WD" evidence="3">
    <location>
        <begin position="133"/>
        <end position="177"/>
    </location>
</feature>
<keyword evidence="2" id="KW-0677">Repeat</keyword>
<dbReference type="InterPro" id="IPR015943">
    <property type="entry name" value="WD40/YVTN_repeat-like_dom_sf"/>
</dbReference>
<dbReference type="PROSITE" id="PS50294">
    <property type="entry name" value="WD_REPEATS_REGION"/>
    <property type="match status" value="2"/>
</dbReference>
<dbReference type="InterPro" id="IPR002372">
    <property type="entry name" value="PQQ_rpt_dom"/>
</dbReference>
<evidence type="ECO:0000313" key="6">
    <source>
        <dbReference type="Proteomes" id="UP000317835"/>
    </source>
</evidence>
<dbReference type="Proteomes" id="UP000317835">
    <property type="component" value="Plasmid pElP_2"/>
</dbReference>
<accession>A0A518HF26</accession>
<feature type="repeat" description="WD" evidence="3">
    <location>
        <begin position="625"/>
        <end position="652"/>
    </location>
</feature>
<keyword evidence="5" id="KW-0614">Plasmid</keyword>
<dbReference type="EMBL" id="CP036428">
    <property type="protein sequence ID" value="QDV39457.1"/>
    <property type="molecule type" value="Genomic_DNA"/>
</dbReference>
<feature type="domain" description="Pyrrolo-quinoline quinone repeat" evidence="4">
    <location>
        <begin position="190"/>
        <end position="486"/>
    </location>
</feature>
<dbReference type="AlphaFoldDB" id="A0A518HF26"/>
<dbReference type="Gene3D" id="2.130.10.10">
    <property type="entry name" value="YVTN repeat-like/Quinoprotein amine dehydrogenase"/>
    <property type="match status" value="4"/>
</dbReference>
<dbReference type="SUPFAM" id="SSF50998">
    <property type="entry name" value="Quinoprotein alcohol dehydrogenase-like"/>
    <property type="match status" value="1"/>
</dbReference>
<name>A0A518HF26_9BACT</name>
<feature type="repeat" description="WD" evidence="3">
    <location>
        <begin position="101"/>
        <end position="132"/>
    </location>
</feature>
<evidence type="ECO:0000256" key="3">
    <source>
        <dbReference type="PROSITE-ProRule" id="PRU00221"/>
    </source>
</evidence>
<dbReference type="PANTHER" id="PTHR22847:SF637">
    <property type="entry name" value="WD REPEAT DOMAIN 5B"/>
    <property type="match status" value="1"/>
</dbReference>
<evidence type="ECO:0000256" key="1">
    <source>
        <dbReference type="ARBA" id="ARBA00022574"/>
    </source>
</evidence>
<organism evidence="5 6">
    <name type="scientific">Tautonia plasticadhaerens</name>
    <dbReference type="NCBI Taxonomy" id="2527974"/>
    <lineage>
        <taxon>Bacteria</taxon>
        <taxon>Pseudomonadati</taxon>
        <taxon>Planctomycetota</taxon>
        <taxon>Planctomycetia</taxon>
        <taxon>Isosphaerales</taxon>
        <taxon>Isosphaeraceae</taxon>
        <taxon>Tautonia</taxon>
    </lineage>
</organism>